<reference evidence="14" key="1">
    <citation type="submission" date="2021-02" db="EMBL/GenBank/DDBJ databases">
        <authorList>
            <person name="Dougan E. K."/>
            <person name="Rhodes N."/>
            <person name="Thang M."/>
            <person name="Chan C."/>
        </authorList>
    </citation>
    <scope>NUCLEOTIDE SEQUENCE</scope>
</reference>
<evidence type="ECO:0000256" key="10">
    <source>
        <dbReference type="ARBA" id="ARBA00031499"/>
    </source>
</evidence>
<comment type="caution">
    <text evidence="14">The sequence shown here is derived from an EMBL/GenBank/DDBJ whole genome shotgun (WGS) entry which is preliminary data.</text>
</comment>
<keyword evidence="8" id="KW-0648">Protein biosynthesis</keyword>
<evidence type="ECO:0000256" key="4">
    <source>
        <dbReference type="ARBA" id="ARBA00022723"/>
    </source>
</evidence>
<evidence type="ECO:0000256" key="12">
    <source>
        <dbReference type="SAM" id="MobiDB-lite"/>
    </source>
</evidence>
<dbReference type="NCBIfam" id="TIGR00435">
    <property type="entry name" value="cysS"/>
    <property type="match status" value="1"/>
</dbReference>
<dbReference type="OrthoDB" id="438179at2759"/>
<dbReference type="InterPro" id="IPR009080">
    <property type="entry name" value="tRNAsynth_Ia_anticodon-bd"/>
</dbReference>
<evidence type="ECO:0000256" key="5">
    <source>
        <dbReference type="ARBA" id="ARBA00022741"/>
    </source>
</evidence>
<dbReference type="Proteomes" id="UP000654075">
    <property type="component" value="Unassembled WGS sequence"/>
</dbReference>
<dbReference type="Pfam" id="PF01406">
    <property type="entry name" value="tRNA-synt_1e"/>
    <property type="match status" value="1"/>
</dbReference>
<keyword evidence="7" id="KW-0067">ATP-binding</keyword>
<keyword evidence="5" id="KW-0547">Nucleotide-binding</keyword>
<accession>A0A813GEX9</accession>
<evidence type="ECO:0000256" key="3">
    <source>
        <dbReference type="ARBA" id="ARBA00022598"/>
    </source>
</evidence>
<feature type="compositionally biased region" description="Basic and acidic residues" evidence="12">
    <location>
        <begin position="822"/>
        <end position="835"/>
    </location>
</feature>
<dbReference type="HAMAP" id="MF_00041">
    <property type="entry name" value="Cys_tRNA_synth"/>
    <property type="match status" value="1"/>
</dbReference>
<dbReference type="GO" id="GO:0005737">
    <property type="term" value="C:cytoplasm"/>
    <property type="evidence" value="ECO:0007669"/>
    <property type="project" value="TreeGrafter"/>
</dbReference>
<protein>
    <recommendedName>
        <fullName evidence="2">cysteine--tRNA ligase</fullName>
        <ecNumber evidence="2">6.1.1.16</ecNumber>
    </recommendedName>
    <alternativeName>
        <fullName evidence="10">Cysteinyl-tRNA synthetase</fullName>
    </alternativeName>
</protein>
<dbReference type="InterPro" id="IPR014729">
    <property type="entry name" value="Rossmann-like_a/b/a_fold"/>
</dbReference>
<evidence type="ECO:0000256" key="2">
    <source>
        <dbReference type="ARBA" id="ARBA00012832"/>
    </source>
</evidence>
<comment type="cofactor">
    <cofactor evidence="1">
        <name>Zn(2+)</name>
        <dbReference type="ChEBI" id="CHEBI:29105"/>
    </cofactor>
</comment>
<gene>
    <name evidence="14" type="ORF">PGLA1383_LOCUS38775</name>
</gene>
<keyword evidence="15" id="KW-1185">Reference proteome</keyword>
<sequence>MDTAYLLKVGLEVTTGSPCHVFRRPAVSIPMASQAAGGAKAAAAKPAAAKPAAKPSGTFGSDLLGKGFDRTAVTRGNHPPWLVPNSGHDAKLTVANSLTGEKEPFRPLNDKKVIWYTCGPTVYDVSHMGHARAYLTFDILRRIMSNYLGYEVNYHINITDIDDKIILRARQNKLFADFTAEAAGMNAAQLAKAVNEAMIFKADKLQKKAPVLAADASPKDKSEFENLKAEHALKMGQCAELARKLQEAVKSGNAEQILSTAREPVMEKLDKERGHTVSDHSIFDAHGRRFENEYFEDMDSLGVLRPDVVTRITDYMDGRVQKFIERLEELGVAYGSAGSVYFDIGAFERLGYKYRKLVPAMCASAHEMAEGEGALAADDAEKRSPNDFALWKKSKPGEPAWDSKWGPGRPGWHIECSVMATDINGEYLDIHAGGEDLKFPHHDNEMAQSEAYLQRSQWVNYFWHAGHLHIEGLKMSKSLKNFITIRQALEFHSARQLRMMFLMQAWDKGMNYSDQAIDMARVEERKMKHFFGSLEFFGRKPHCQKAGEREAKLEASTSACKDAVHAAILDNFGTPRVIEALSKLVSECTVSFQALPDASLEPVLKAATLIEQTLGMLGVEALKLDPAHKDNWTPILDTFADLRQGVREGAKEKDEAKRSKAILDAVQKAVLPAAKATAGGEVASALAAFQADLTKMSQSKAAASELLKRCDAVRDVDFVQLGVRLEDRGAEGYLWMFEDRKAMEAEQKEAEEKAKEAAQLKIRNKLDQKLKELKVAEKAAVEPASLFRKGANEGLYSDFDAEGVPTKLANGEEVSPKKRKDLAKDLGKQQKDFEKLTSQAGAGGIEAFLAKMRSEAAEMEKQLQ</sequence>
<keyword evidence="11" id="KW-0175">Coiled coil</keyword>
<dbReference type="GO" id="GO:0006423">
    <property type="term" value="P:cysteinyl-tRNA aminoacylation"/>
    <property type="evidence" value="ECO:0007669"/>
    <property type="project" value="InterPro"/>
</dbReference>
<dbReference type="InterPro" id="IPR024909">
    <property type="entry name" value="Cys-tRNA/MSH_ligase"/>
</dbReference>
<dbReference type="SUPFAM" id="SSF52374">
    <property type="entry name" value="Nucleotidylyl transferase"/>
    <property type="match status" value="1"/>
</dbReference>
<dbReference type="EMBL" id="CAJNNV010027683">
    <property type="protein sequence ID" value="CAE8621254.1"/>
    <property type="molecule type" value="Genomic_DNA"/>
</dbReference>
<dbReference type="InterPro" id="IPR032678">
    <property type="entry name" value="tRNA-synt_1_cat_dom"/>
</dbReference>
<dbReference type="GO" id="GO:0005524">
    <property type="term" value="F:ATP binding"/>
    <property type="evidence" value="ECO:0007669"/>
    <property type="project" value="UniProtKB-KW"/>
</dbReference>
<evidence type="ECO:0000259" key="13">
    <source>
        <dbReference type="Pfam" id="PF01406"/>
    </source>
</evidence>
<keyword evidence="6" id="KW-0862">Zinc</keyword>
<dbReference type="PANTHER" id="PTHR10890:SF3">
    <property type="entry name" value="CYSTEINE--TRNA LIGASE, CYTOPLASMIC"/>
    <property type="match status" value="1"/>
</dbReference>
<keyword evidence="4" id="KW-0479">Metal-binding</keyword>
<evidence type="ECO:0000256" key="6">
    <source>
        <dbReference type="ARBA" id="ARBA00022833"/>
    </source>
</evidence>
<feature type="domain" description="tRNA synthetases class I catalytic" evidence="13">
    <location>
        <begin position="105"/>
        <end position="520"/>
    </location>
</feature>
<dbReference type="GO" id="GO:0046872">
    <property type="term" value="F:metal ion binding"/>
    <property type="evidence" value="ECO:0007669"/>
    <property type="project" value="UniProtKB-KW"/>
</dbReference>
<keyword evidence="3" id="KW-0436">Ligase</keyword>
<proteinExistence type="inferred from homology"/>
<evidence type="ECO:0000256" key="9">
    <source>
        <dbReference type="ARBA" id="ARBA00023146"/>
    </source>
</evidence>
<dbReference type="OMA" id="FHNDMKS"/>
<dbReference type="CDD" id="cd00672">
    <property type="entry name" value="CysRS_core"/>
    <property type="match status" value="1"/>
</dbReference>
<dbReference type="PANTHER" id="PTHR10890">
    <property type="entry name" value="CYSTEINYL-TRNA SYNTHETASE"/>
    <property type="match status" value="1"/>
</dbReference>
<dbReference type="PRINTS" id="PR00983">
    <property type="entry name" value="TRNASYNTHCYS"/>
</dbReference>
<evidence type="ECO:0000256" key="7">
    <source>
        <dbReference type="ARBA" id="ARBA00022840"/>
    </source>
</evidence>
<evidence type="ECO:0000313" key="14">
    <source>
        <dbReference type="EMBL" id="CAE8621254.1"/>
    </source>
</evidence>
<dbReference type="GO" id="GO:0004817">
    <property type="term" value="F:cysteine-tRNA ligase activity"/>
    <property type="evidence" value="ECO:0007669"/>
    <property type="project" value="UniProtKB-EC"/>
</dbReference>
<evidence type="ECO:0000313" key="15">
    <source>
        <dbReference type="Proteomes" id="UP000654075"/>
    </source>
</evidence>
<dbReference type="Gene3D" id="3.40.50.620">
    <property type="entry name" value="HUPs"/>
    <property type="match status" value="2"/>
</dbReference>
<name>A0A813GEX9_POLGL</name>
<dbReference type="EC" id="6.1.1.16" evidence="2"/>
<feature type="region of interest" description="Disordered" evidence="12">
    <location>
        <begin position="807"/>
        <end position="838"/>
    </location>
</feature>
<dbReference type="SUPFAM" id="SSF47323">
    <property type="entry name" value="Anticodon-binding domain of a subclass of class I aminoacyl-tRNA synthetases"/>
    <property type="match status" value="1"/>
</dbReference>
<dbReference type="InterPro" id="IPR015803">
    <property type="entry name" value="Cys-tRNA-ligase"/>
</dbReference>
<keyword evidence="9" id="KW-0030">Aminoacyl-tRNA synthetase</keyword>
<dbReference type="AlphaFoldDB" id="A0A813GEX9"/>
<feature type="coiled-coil region" evidence="11">
    <location>
        <begin position="740"/>
        <end position="768"/>
    </location>
</feature>
<evidence type="ECO:0000256" key="11">
    <source>
        <dbReference type="SAM" id="Coils"/>
    </source>
</evidence>
<evidence type="ECO:0000256" key="8">
    <source>
        <dbReference type="ARBA" id="ARBA00022917"/>
    </source>
</evidence>
<organism evidence="14 15">
    <name type="scientific">Polarella glacialis</name>
    <name type="common">Dinoflagellate</name>
    <dbReference type="NCBI Taxonomy" id="89957"/>
    <lineage>
        <taxon>Eukaryota</taxon>
        <taxon>Sar</taxon>
        <taxon>Alveolata</taxon>
        <taxon>Dinophyceae</taxon>
        <taxon>Suessiales</taxon>
        <taxon>Suessiaceae</taxon>
        <taxon>Polarella</taxon>
    </lineage>
</organism>
<evidence type="ECO:0000256" key="1">
    <source>
        <dbReference type="ARBA" id="ARBA00001947"/>
    </source>
</evidence>